<evidence type="ECO:0000313" key="4">
    <source>
        <dbReference type="Proteomes" id="UP001152607"/>
    </source>
</evidence>
<organism evidence="3 4">
    <name type="scientific">Periconia digitata</name>
    <dbReference type="NCBI Taxonomy" id="1303443"/>
    <lineage>
        <taxon>Eukaryota</taxon>
        <taxon>Fungi</taxon>
        <taxon>Dikarya</taxon>
        <taxon>Ascomycota</taxon>
        <taxon>Pezizomycotina</taxon>
        <taxon>Dothideomycetes</taxon>
        <taxon>Pleosporomycetidae</taxon>
        <taxon>Pleosporales</taxon>
        <taxon>Massarineae</taxon>
        <taxon>Periconiaceae</taxon>
        <taxon>Periconia</taxon>
    </lineage>
</organism>
<feature type="compositionally biased region" description="Polar residues" evidence="1">
    <location>
        <begin position="148"/>
        <end position="158"/>
    </location>
</feature>
<feature type="compositionally biased region" description="Polar residues" evidence="1">
    <location>
        <begin position="185"/>
        <end position="194"/>
    </location>
</feature>
<feature type="region of interest" description="Disordered" evidence="1">
    <location>
        <begin position="389"/>
        <end position="431"/>
    </location>
</feature>
<proteinExistence type="predicted"/>
<feature type="signal peptide" evidence="2">
    <location>
        <begin position="1"/>
        <end position="18"/>
    </location>
</feature>
<comment type="caution">
    <text evidence="3">The sequence shown here is derived from an EMBL/GenBank/DDBJ whole genome shotgun (WGS) entry which is preliminary data.</text>
</comment>
<evidence type="ECO:0000256" key="1">
    <source>
        <dbReference type="SAM" id="MobiDB-lite"/>
    </source>
</evidence>
<reference evidence="3" key="1">
    <citation type="submission" date="2023-01" db="EMBL/GenBank/DDBJ databases">
        <authorList>
            <person name="Van Ghelder C."/>
            <person name="Rancurel C."/>
        </authorList>
    </citation>
    <scope>NUCLEOTIDE SEQUENCE</scope>
    <source>
        <strain evidence="3">CNCM I-4278</strain>
    </source>
</reference>
<name>A0A9W4URD1_9PLEO</name>
<feature type="compositionally biased region" description="Low complexity" evidence="1">
    <location>
        <begin position="162"/>
        <end position="184"/>
    </location>
</feature>
<sequence>MKPLQIAVVAVQAAFVLASPDIIRRADNDVADKNAVTTTTLFSTSYFTVTKCAPDVTECPAEATTVYTSVVPVTTTTTICLVTSTPGVGMPSAPEQTSPGQGGPTTPVPGVPSQIISSGPAISSQTSPTGSFYPPSQSTSFGPGAPGQASSSHGTTPLSYVPGVPSQSSGSGLGSLAPTGPLTTSTTPRLSASSPYLPSSIVGTYYTESEGVIVSSQPSPSASSGYASSQPSAITGGTLTSPGSSLNGYDHPSQSSTSIHLSNSTPFRSSNTNTEGMFTSLPVPPIYGVPSADTTSSAQFTNATLTYPLSSRSASYASSGYAVPPNDTFATTQTGNPPYSSFIWPTSGPTGLPEHTTTTHVVIVPSNPGMTASTLPVYNGTVPPVSSNILSTATSVPGGPSGSASGYPSPSGGNSSFTPPKPPYSAVPLNPNPNEGQPIIGAGKSSIVAIVVAFAFAHLA</sequence>
<feature type="region of interest" description="Disordered" evidence="1">
    <location>
        <begin position="89"/>
        <end position="194"/>
    </location>
</feature>
<accession>A0A9W4URD1</accession>
<evidence type="ECO:0000313" key="3">
    <source>
        <dbReference type="EMBL" id="CAI6338953.1"/>
    </source>
</evidence>
<feature type="region of interest" description="Disordered" evidence="1">
    <location>
        <begin position="214"/>
        <end position="276"/>
    </location>
</feature>
<gene>
    <name evidence="3" type="ORF">PDIGIT_LOCUS12090</name>
</gene>
<evidence type="ECO:0000256" key="2">
    <source>
        <dbReference type="SAM" id="SignalP"/>
    </source>
</evidence>
<keyword evidence="2" id="KW-0732">Signal</keyword>
<dbReference type="Proteomes" id="UP001152607">
    <property type="component" value="Unassembled WGS sequence"/>
</dbReference>
<feature type="compositionally biased region" description="Polar residues" evidence="1">
    <location>
        <begin position="115"/>
        <end position="141"/>
    </location>
</feature>
<feature type="compositionally biased region" description="Polar residues" evidence="1">
    <location>
        <begin position="235"/>
        <end position="276"/>
    </location>
</feature>
<keyword evidence="4" id="KW-1185">Reference proteome</keyword>
<feature type="chain" id="PRO_5040795581" evidence="2">
    <location>
        <begin position="19"/>
        <end position="460"/>
    </location>
</feature>
<dbReference type="AlphaFoldDB" id="A0A9W4URD1"/>
<feature type="compositionally biased region" description="Low complexity" evidence="1">
    <location>
        <begin position="395"/>
        <end position="416"/>
    </location>
</feature>
<dbReference type="EMBL" id="CAOQHR010000008">
    <property type="protein sequence ID" value="CAI6338953.1"/>
    <property type="molecule type" value="Genomic_DNA"/>
</dbReference>
<protein>
    <submittedName>
        <fullName evidence="3">Uncharacterized protein</fullName>
    </submittedName>
</protein>
<feature type="compositionally biased region" description="Low complexity" evidence="1">
    <location>
        <begin position="215"/>
        <end position="233"/>
    </location>
</feature>